<evidence type="ECO:0000313" key="1">
    <source>
        <dbReference type="EMBL" id="OGL97921.1"/>
    </source>
</evidence>
<proteinExistence type="predicted"/>
<sequence length="222" mass="25923">MLDPQSPWMFRRDEVDLLEEDIDDIYDLHQSSNGRIQTMEQAIISEQLDTEEQADAEFTMQMDLRNVTRLRTEKSAWEIQAEKMREEDDLECDVQRSPFYEQLFRFADEAFVYASEVYLRKDDAAEHAFRVRVNVKMVPIKCAIALSEELHDDVLSLALARKEFALAIVYLDRVLISFAFMAAAGDDRAQSFLKPGTHMKQILQQYLTRLLNNRRGGLNLYE</sequence>
<dbReference type="EMBL" id="MGFD01000033">
    <property type="protein sequence ID" value="OGL97921.1"/>
    <property type="molecule type" value="Genomic_DNA"/>
</dbReference>
<name>A0A1F7W553_9BACT</name>
<organism evidence="1 2">
    <name type="scientific">Candidatus Uhrbacteria bacterium RIFOXYB2_FULL_45_11</name>
    <dbReference type="NCBI Taxonomy" id="1802421"/>
    <lineage>
        <taxon>Bacteria</taxon>
        <taxon>Candidatus Uhriibacteriota</taxon>
    </lineage>
</organism>
<comment type="caution">
    <text evidence="1">The sequence shown here is derived from an EMBL/GenBank/DDBJ whole genome shotgun (WGS) entry which is preliminary data.</text>
</comment>
<accession>A0A1F7W553</accession>
<reference evidence="1 2" key="1">
    <citation type="journal article" date="2016" name="Nat. Commun.">
        <title>Thousands of microbial genomes shed light on interconnected biogeochemical processes in an aquifer system.</title>
        <authorList>
            <person name="Anantharaman K."/>
            <person name="Brown C.T."/>
            <person name="Hug L.A."/>
            <person name="Sharon I."/>
            <person name="Castelle C.J."/>
            <person name="Probst A.J."/>
            <person name="Thomas B.C."/>
            <person name="Singh A."/>
            <person name="Wilkins M.J."/>
            <person name="Karaoz U."/>
            <person name="Brodie E.L."/>
            <person name="Williams K.H."/>
            <person name="Hubbard S.S."/>
            <person name="Banfield J.F."/>
        </authorList>
    </citation>
    <scope>NUCLEOTIDE SEQUENCE [LARGE SCALE GENOMIC DNA]</scope>
</reference>
<dbReference type="AlphaFoldDB" id="A0A1F7W553"/>
<evidence type="ECO:0000313" key="2">
    <source>
        <dbReference type="Proteomes" id="UP000177331"/>
    </source>
</evidence>
<dbReference type="Proteomes" id="UP000177331">
    <property type="component" value="Unassembled WGS sequence"/>
</dbReference>
<dbReference type="STRING" id="1802421.A2318_03900"/>
<gene>
    <name evidence="1" type="ORF">A2318_03900</name>
</gene>
<protein>
    <submittedName>
        <fullName evidence="1">Uncharacterized protein</fullName>
    </submittedName>
</protein>